<feature type="domain" description="Ig-like" evidence="16">
    <location>
        <begin position="131"/>
        <end position="226"/>
    </location>
</feature>
<keyword evidence="5" id="KW-0378">Hydrolase</keyword>
<reference evidence="19" key="2">
    <citation type="submission" date="2018-07" db="EMBL/GenBank/DDBJ databases">
        <authorList>
            <person name="Quirk P.G."/>
            <person name="Krulwich T.A."/>
        </authorList>
    </citation>
    <scope>NUCLEOTIDE SEQUENCE</scope>
</reference>
<evidence type="ECO:0000256" key="7">
    <source>
        <dbReference type="ARBA" id="ARBA00022989"/>
    </source>
</evidence>
<comment type="catalytic activity">
    <reaction evidence="11">
        <text>O-phospho-L-tyrosyl-[protein] + H2O = L-tyrosyl-[protein] + phosphate</text>
        <dbReference type="Rhea" id="RHEA:10684"/>
        <dbReference type="Rhea" id="RHEA-COMP:10136"/>
        <dbReference type="Rhea" id="RHEA-COMP:20101"/>
        <dbReference type="ChEBI" id="CHEBI:15377"/>
        <dbReference type="ChEBI" id="CHEBI:43474"/>
        <dbReference type="ChEBI" id="CHEBI:46858"/>
        <dbReference type="ChEBI" id="CHEBI:61978"/>
        <dbReference type="EC" id="3.1.3.48"/>
    </reaction>
</comment>
<dbReference type="InterPro" id="IPR029021">
    <property type="entry name" value="Prot-tyrosine_phosphatase-like"/>
</dbReference>
<keyword evidence="7" id="KW-1133">Transmembrane helix</keyword>
<evidence type="ECO:0000259" key="16">
    <source>
        <dbReference type="PROSITE" id="PS50835"/>
    </source>
</evidence>
<feature type="domain" description="Ig-like" evidence="16">
    <location>
        <begin position="41"/>
        <end position="121"/>
    </location>
</feature>
<dbReference type="InterPro" id="IPR000242">
    <property type="entry name" value="PTP_cat"/>
</dbReference>
<feature type="chain" id="PRO_5033342731" description="protein-tyrosine-phosphatase" evidence="13">
    <location>
        <begin position="28"/>
        <end position="1471"/>
    </location>
</feature>
<dbReference type="SUPFAM" id="SSF49265">
    <property type="entry name" value="Fibronectin type III"/>
    <property type="match status" value="2"/>
</dbReference>
<evidence type="ECO:0000256" key="11">
    <source>
        <dbReference type="ARBA" id="ARBA00051722"/>
    </source>
</evidence>
<feature type="domain" description="Tyrosine specific protein phosphatases" evidence="15">
    <location>
        <begin position="1075"/>
        <end position="1146"/>
    </location>
</feature>
<dbReference type="InterPro" id="IPR000387">
    <property type="entry name" value="Tyr_Pase_dom"/>
</dbReference>
<dbReference type="InterPro" id="IPR003599">
    <property type="entry name" value="Ig_sub"/>
</dbReference>
<evidence type="ECO:0000256" key="10">
    <source>
        <dbReference type="ARBA" id="ARBA00023319"/>
    </source>
</evidence>
<evidence type="ECO:0000256" key="12">
    <source>
        <dbReference type="SAM" id="MobiDB-lite"/>
    </source>
</evidence>
<dbReference type="OMA" id="FQVRACS"/>
<dbReference type="PROSITE" id="PS50055">
    <property type="entry name" value="TYR_PHOSPHATASE_PTP"/>
    <property type="match status" value="2"/>
</dbReference>
<dbReference type="GO" id="GO:0009653">
    <property type="term" value="P:anatomical structure morphogenesis"/>
    <property type="evidence" value="ECO:0007669"/>
    <property type="project" value="UniProtKB-ARBA"/>
</dbReference>
<dbReference type="Pfam" id="PF00102">
    <property type="entry name" value="Y_phosphatase"/>
    <property type="match status" value="2"/>
</dbReference>
<dbReference type="FunFam" id="3.90.190.10:FF:000092">
    <property type="entry name" value="Tyrosine-protein phosphatase 69D"/>
    <property type="match status" value="1"/>
</dbReference>
<dbReference type="FunFam" id="2.60.40.10:FF:001818">
    <property type="entry name" value="Tyrosine-protein phosphatase 69D"/>
    <property type="match status" value="1"/>
</dbReference>
<dbReference type="VEuPathDB" id="VectorBase:CSON008557"/>
<evidence type="ECO:0000256" key="4">
    <source>
        <dbReference type="ARBA" id="ARBA00022729"/>
    </source>
</evidence>
<dbReference type="InterPro" id="IPR003595">
    <property type="entry name" value="Tyr_Pase_cat"/>
</dbReference>
<dbReference type="Pfam" id="PF00041">
    <property type="entry name" value="fn3"/>
    <property type="match status" value="3"/>
</dbReference>
<keyword evidence="10" id="KW-0393">Immunoglobulin domain</keyword>
<dbReference type="SMART" id="SM00060">
    <property type="entry name" value="FN3"/>
    <property type="match status" value="3"/>
</dbReference>
<dbReference type="EMBL" id="UFQS01000322">
    <property type="protein sequence ID" value="SSX02860.1"/>
    <property type="molecule type" value="Genomic_DNA"/>
</dbReference>
<evidence type="ECO:0000256" key="1">
    <source>
        <dbReference type="ARBA" id="ARBA00004167"/>
    </source>
</evidence>
<gene>
    <name evidence="18" type="primary">CSON008557</name>
</gene>
<dbReference type="CDD" id="cd00047">
    <property type="entry name" value="PTPc"/>
    <property type="match status" value="2"/>
</dbReference>
<evidence type="ECO:0000259" key="15">
    <source>
        <dbReference type="PROSITE" id="PS50056"/>
    </source>
</evidence>
<feature type="domain" description="Fibronectin type-III" evidence="17">
    <location>
        <begin position="449"/>
        <end position="560"/>
    </location>
</feature>
<evidence type="ECO:0000259" key="14">
    <source>
        <dbReference type="PROSITE" id="PS50055"/>
    </source>
</evidence>
<dbReference type="InterPro" id="IPR036116">
    <property type="entry name" value="FN3_sf"/>
</dbReference>
<evidence type="ECO:0000256" key="6">
    <source>
        <dbReference type="ARBA" id="ARBA00022912"/>
    </source>
</evidence>
<dbReference type="SUPFAM" id="SSF48726">
    <property type="entry name" value="Immunoglobulin"/>
    <property type="match status" value="2"/>
</dbReference>
<organism evidence="18">
    <name type="scientific">Culicoides sonorensis</name>
    <name type="common">Biting midge</name>
    <dbReference type="NCBI Taxonomy" id="179676"/>
    <lineage>
        <taxon>Eukaryota</taxon>
        <taxon>Metazoa</taxon>
        <taxon>Ecdysozoa</taxon>
        <taxon>Arthropoda</taxon>
        <taxon>Hexapoda</taxon>
        <taxon>Insecta</taxon>
        <taxon>Pterygota</taxon>
        <taxon>Neoptera</taxon>
        <taxon>Endopterygota</taxon>
        <taxon>Diptera</taxon>
        <taxon>Nematocera</taxon>
        <taxon>Chironomoidea</taxon>
        <taxon>Ceratopogonidae</taxon>
        <taxon>Ceratopogoninae</taxon>
        <taxon>Culicoides</taxon>
        <taxon>Monoculicoides</taxon>
    </lineage>
</organism>
<dbReference type="SMART" id="SM00404">
    <property type="entry name" value="PTPc_motif"/>
    <property type="match status" value="2"/>
</dbReference>
<evidence type="ECO:0000313" key="19">
    <source>
        <dbReference type="EMBL" id="SSX23227.1"/>
    </source>
</evidence>
<dbReference type="InterPro" id="IPR050348">
    <property type="entry name" value="Protein-Tyr_Phosphatase"/>
</dbReference>
<dbReference type="InterPro" id="IPR007110">
    <property type="entry name" value="Ig-like_dom"/>
</dbReference>
<dbReference type="InterPro" id="IPR013783">
    <property type="entry name" value="Ig-like_fold"/>
</dbReference>
<feature type="domain" description="Tyrosine-protein phosphatase" evidence="14">
    <location>
        <begin position="894"/>
        <end position="1155"/>
    </location>
</feature>
<keyword evidence="6" id="KW-0904">Protein phosphatase</keyword>
<evidence type="ECO:0000256" key="13">
    <source>
        <dbReference type="SAM" id="SignalP"/>
    </source>
</evidence>
<dbReference type="GO" id="GO:0048666">
    <property type="term" value="P:neuron development"/>
    <property type="evidence" value="ECO:0007669"/>
    <property type="project" value="UniProtKB-ARBA"/>
</dbReference>
<feature type="domain" description="Tyrosine-protein phosphatase" evidence="14">
    <location>
        <begin position="1186"/>
        <end position="1453"/>
    </location>
</feature>
<dbReference type="PANTHER" id="PTHR19134:SF495">
    <property type="entry name" value="TYROSINE-PROTEIN PHOSPHATASE 69D"/>
    <property type="match status" value="1"/>
</dbReference>
<evidence type="ECO:0000256" key="2">
    <source>
        <dbReference type="ARBA" id="ARBA00013064"/>
    </source>
</evidence>
<evidence type="ECO:0000256" key="8">
    <source>
        <dbReference type="ARBA" id="ARBA00023136"/>
    </source>
</evidence>
<proteinExistence type="predicted"/>
<dbReference type="SUPFAM" id="SSF52799">
    <property type="entry name" value="(Phosphotyrosine protein) phosphatases II"/>
    <property type="match status" value="2"/>
</dbReference>
<evidence type="ECO:0000313" key="18">
    <source>
        <dbReference type="EMBL" id="SSX02860.1"/>
    </source>
</evidence>
<feature type="domain" description="Tyrosine specific protein phosphatases" evidence="15">
    <location>
        <begin position="1365"/>
        <end position="1444"/>
    </location>
</feature>
<feature type="signal peptide" evidence="13">
    <location>
        <begin position="1"/>
        <end position="27"/>
    </location>
</feature>
<reference evidence="18" key="1">
    <citation type="submission" date="2018-04" db="EMBL/GenBank/DDBJ databases">
        <authorList>
            <person name="Go L.Y."/>
            <person name="Mitchell J.A."/>
        </authorList>
    </citation>
    <scope>NUCLEOTIDE SEQUENCE</scope>
    <source>
        <tissue evidence="18">Whole organism</tissue>
    </source>
</reference>
<sequence>MVFLVNKIISFCLIICLINWETIGAEGNRVTDEILITEDVGQNISLACNVTGQASWLKNGINITNADKRYSLASASHPVDENSVDGQHQRIQSHILNIYNIDLSDTGNFTCYDHTTNETATAYNFQAIIPPTIIKHSPERIRKNITESATLFCTFKVHPGEYFDKLLSWDLDEAYRAVDDDSDFKKLTEKIKNGTEITRIDDQLVNITLKIDDITKKNNATYVCSIGKPAHIDKDVEYESFKSTILVTHGPHLMIDYVKAVGEDKIFLNWTINDGNDPIKRYTLSYLKDKSQSFQYYHEQLKGGNTSHVFDRFSKGSNYKLKLCAHNSFGESCYETQARTLDTDPTFVPQIEVKGSTHSTITIGWTPPPADLLEFIQYYEVKAYHPGNQSVVEEAIHPQNTRNLPYMFDNLATASEYSFRVRACSELTHQCGNWSSEVNGTTMDGNSSPPINLKVQCQHLNISRRNRVEVEWDTPLNPNGVIMSYHVVLNGVSTYRIERGNKNETWGPKTKTTRADERKITFEPIPPNTNYTVTVSGVTRNRRIGDGAQISCSMPPTVPDNVGRFLWGKVREDNGNWIFKLFLPRVSERNGPICCYRIYMVRIGEPSEHLPTPDDMDVMTYNEVHAANNTKGGAYIAEILTTEDFQPEIFLGDGKQMESFKDEKMSNACRACYQNLQKKIPRRDRPTTTEEPSKKDSEDDDFPDTVTIPPQARRRRRRQASPDPDNQAVVAQSNPSVMTLNPVFDGELNLHSNYTGFVEIIVENAQTQSSMSTFSEYFETMKAGAPDFPDSGTDDLSTILNISVTILCGLILIVLVLLTTLCCLHRYYSKNAGQDEVYTLTDSIRTLCYGRSSGNQHRHLITSAPIKPPDMPPIQKSELAEAYISRHKDSDYGFQHEFEMLPDRFTDRTTKNTDAKENLYKNRYPDIKSYDQTRVKLSMINSTIGSDYINANFVIGYKERKKFICAQGPMETTVNDFWRMIWEQNLEIIVMLTNLEEYNKTKCAKYWPEKQLDTSQFGDFDVVFASENRFSDYLIRELKVSKRNSSDDDQSRTITQYHYLNWKDFMAPEHPYGIIKFIRQINSVYSVQRGPILIHCSAGVGRTGTLVALDSMMQQLNEEGQVSVFNTICDLRHQRNFLVQSLKQYIFLYRALLDISIFGDTEIQYKGLSQSIENLKKEGSKGQSKLELEYEKIKQTIDDIKKTCAIANGEENVSKNRNQSAIPFDRNRVILQPVPGVGHSTYINASFIEGYDNSESFIITQDPIDTTIADFWRMVLEQGVNTIVMISEIGDAPNKCPRYWADDEIQYENIKIKYIQSESGPYYTRREFIVSSVKNTEDTIQVTQFQYQGWPTVEGEVPEVTRGICEIVNQAQKHHNSQAARSEYVGPGPILVHCNMGTDKSSIFVAMCILIQQLRLEKKVDICTTTRKLRSQRNLMIDSYAQYEFLHRAIVNYADLHKSSLDSITSAIAES</sequence>
<feature type="domain" description="Fibronectin type-III" evidence="17">
    <location>
        <begin position="250"/>
        <end position="343"/>
    </location>
</feature>
<dbReference type="InterPro" id="IPR003961">
    <property type="entry name" value="FN3_dom"/>
</dbReference>
<dbReference type="PROSITE" id="PS50835">
    <property type="entry name" value="IG_LIKE"/>
    <property type="match status" value="2"/>
</dbReference>
<keyword evidence="9" id="KW-1015">Disulfide bond</keyword>
<dbReference type="PROSITE" id="PS00383">
    <property type="entry name" value="TYR_PHOSPHATASE_1"/>
    <property type="match status" value="1"/>
</dbReference>
<dbReference type="InterPro" id="IPR016130">
    <property type="entry name" value="Tyr_Pase_AS"/>
</dbReference>
<feature type="domain" description="Fibronectin type-III" evidence="17">
    <location>
        <begin position="345"/>
        <end position="445"/>
    </location>
</feature>
<keyword evidence="3" id="KW-0812">Transmembrane</keyword>
<feature type="compositionally biased region" description="Basic and acidic residues" evidence="12">
    <location>
        <begin position="683"/>
        <end position="697"/>
    </location>
</feature>
<dbReference type="EMBL" id="UFQT01000322">
    <property type="protein sequence ID" value="SSX23227.1"/>
    <property type="molecule type" value="Genomic_DNA"/>
</dbReference>
<comment type="subcellular location">
    <subcellularLocation>
        <location evidence="1">Membrane</location>
        <topology evidence="1">Single-pass membrane protein</topology>
    </subcellularLocation>
</comment>
<dbReference type="PROSITE" id="PS50056">
    <property type="entry name" value="TYR_PHOSPHATASE_2"/>
    <property type="match status" value="2"/>
</dbReference>
<dbReference type="SMART" id="SM00194">
    <property type="entry name" value="PTPc"/>
    <property type="match status" value="2"/>
</dbReference>
<evidence type="ECO:0000256" key="5">
    <source>
        <dbReference type="ARBA" id="ARBA00022801"/>
    </source>
</evidence>
<keyword evidence="4 13" id="KW-0732">Signal</keyword>
<name>A0A336KPC3_CULSO</name>
<evidence type="ECO:0000256" key="3">
    <source>
        <dbReference type="ARBA" id="ARBA00022692"/>
    </source>
</evidence>
<dbReference type="GO" id="GO:0005001">
    <property type="term" value="F:transmembrane receptor protein tyrosine phosphatase activity"/>
    <property type="evidence" value="ECO:0007669"/>
    <property type="project" value="UniProtKB-ARBA"/>
</dbReference>
<dbReference type="EC" id="3.1.3.48" evidence="2"/>
<dbReference type="GO" id="GO:0016020">
    <property type="term" value="C:membrane"/>
    <property type="evidence" value="ECO:0007669"/>
    <property type="project" value="UniProtKB-SubCell"/>
</dbReference>
<dbReference type="PRINTS" id="PR00700">
    <property type="entry name" value="PRTYPHPHTASE"/>
</dbReference>
<dbReference type="FunFam" id="3.90.190.10:FF:000102">
    <property type="entry name" value="Receptor-type tyrosine-protein phosphatase"/>
    <property type="match status" value="1"/>
</dbReference>
<dbReference type="SMART" id="SM00409">
    <property type="entry name" value="IG"/>
    <property type="match status" value="2"/>
</dbReference>
<protein>
    <recommendedName>
        <fullName evidence="2">protein-tyrosine-phosphatase</fullName>
        <ecNumber evidence="2">3.1.3.48</ecNumber>
    </recommendedName>
</protein>
<dbReference type="CDD" id="cd00063">
    <property type="entry name" value="FN3"/>
    <property type="match status" value="3"/>
</dbReference>
<dbReference type="PROSITE" id="PS50853">
    <property type="entry name" value="FN3"/>
    <property type="match status" value="3"/>
</dbReference>
<dbReference type="PANTHER" id="PTHR19134">
    <property type="entry name" value="RECEPTOR-TYPE TYROSINE-PROTEIN PHOSPHATASE"/>
    <property type="match status" value="1"/>
</dbReference>
<dbReference type="InterPro" id="IPR036179">
    <property type="entry name" value="Ig-like_dom_sf"/>
</dbReference>
<keyword evidence="8" id="KW-0472">Membrane</keyword>
<evidence type="ECO:0000256" key="9">
    <source>
        <dbReference type="ARBA" id="ARBA00023157"/>
    </source>
</evidence>
<accession>A0A336KPC3</accession>
<dbReference type="Gene3D" id="2.60.40.10">
    <property type="entry name" value="Immunoglobulins"/>
    <property type="match status" value="4"/>
</dbReference>
<feature type="region of interest" description="Disordered" evidence="12">
    <location>
        <begin position="679"/>
        <end position="734"/>
    </location>
</feature>
<evidence type="ECO:0000259" key="17">
    <source>
        <dbReference type="PROSITE" id="PS50853"/>
    </source>
</evidence>
<dbReference type="Gene3D" id="3.90.190.10">
    <property type="entry name" value="Protein tyrosine phosphatase superfamily"/>
    <property type="match status" value="2"/>
</dbReference>